<gene>
    <name evidence="1" type="ORF">FYJ39_14315</name>
</gene>
<proteinExistence type="predicted"/>
<sequence>MASLGTAGIAGKGKYSADVAYAKGNFVYHNGSSWLALKDNLTGVTPEEGENWKYLARGYAAELLSMITALDTSGVLGETGASVSAQSLIDYLTDSVMNNLVKKMDISNVQLNDQSKVPSSALAYAMQREVDKLNTQSDNLMMKITSGSMTETIGSLPAGKYSGYYSSGATAHSLQLWHL</sequence>
<reference evidence="1 2" key="1">
    <citation type="submission" date="2019-08" db="EMBL/GenBank/DDBJ databases">
        <title>In-depth cultivation of the pig gut microbiome towards novel bacterial diversity and tailored functional studies.</title>
        <authorList>
            <person name="Wylensek D."/>
            <person name="Hitch T.C.A."/>
            <person name="Clavel T."/>
        </authorList>
    </citation>
    <scope>NUCLEOTIDE SEQUENCE [LARGE SCALE GENOMIC DNA]</scope>
    <source>
        <strain evidence="1 2">WCA-389-WT-23D1</strain>
    </source>
</reference>
<evidence type="ECO:0000313" key="1">
    <source>
        <dbReference type="EMBL" id="MSS37716.1"/>
    </source>
</evidence>
<organism evidence="1 2">
    <name type="scientific">Clostridium porci</name>
    <dbReference type="NCBI Taxonomy" id="2605778"/>
    <lineage>
        <taxon>Bacteria</taxon>
        <taxon>Bacillati</taxon>
        <taxon>Bacillota</taxon>
        <taxon>Clostridia</taxon>
        <taxon>Eubacteriales</taxon>
        <taxon>Clostridiaceae</taxon>
        <taxon>Clostridium</taxon>
    </lineage>
</organism>
<dbReference type="AlphaFoldDB" id="A0A7X2NN38"/>
<dbReference type="RefSeq" id="WP_154473157.1">
    <property type="nucleotide sequence ID" value="NZ_DBEWUL010000068.1"/>
</dbReference>
<dbReference type="Proteomes" id="UP000429958">
    <property type="component" value="Unassembled WGS sequence"/>
</dbReference>
<evidence type="ECO:0000313" key="2">
    <source>
        <dbReference type="Proteomes" id="UP000429958"/>
    </source>
</evidence>
<comment type="caution">
    <text evidence="1">The sequence shown here is derived from an EMBL/GenBank/DDBJ whole genome shotgun (WGS) entry which is preliminary data.</text>
</comment>
<accession>A0A7X2NN38</accession>
<keyword evidence="2" id="KW-1185">Reference proteome</keyword>
<dbReference type="EMBL" id="VUMD01000013">
    <property type="protein sequence ID" value="MSS37716.1"/>
    <property type="molecule type" value="Genomic_DNA"/>
</dbReference>
<name>A0A7X2NN38_9CLOT</name>
<protein>
    <submittedName>
        <fullName evidence="1">Uncharacterized protein</fullName>
    </submittedName>
</protein>